<dbReference type="InterPro" id="IPR016541">
    <property type="entry name" value="UCP008505"/>
</dbReference>
<evidence type="ECO:0000313" key="1">
    <source>
        <dbReference type="EMBL" id="MBJ9691516.1"/>
    </source>
</evidence>
<dbReference type="Proteomes" id="UP000808215">
    <property type="component" value="Unassembled WGS sequence"/>
</dbReference>
<protein>
    <submittedName>
        <fullName evidence="1">DUF4411 family protein</fullName>
    </submittedName>
</protein>
<dbReference type="Pfam" id="PF14367">
    <property type="entry name" value="DUF4411"/>
    <property type="match status" value="1"/>
</dbReference>
<dbReference type="EMBL" id="JADVKH010000172">
    <property type="protein sequence ID" value="MBJ9691516.1"/>
    <property type="molecule type" value="Genomic_DNA"/>
</dbReference>
<organism evidence="1 2">
    <name type="scientific">Burkholderia vietnamiensis</name>
    <dbReference type="NCBI Taxonomy" id="60552"/>
    <lineage>
        <taxon>Bacteria</taxon>
        <taxon>Pseudomonadati</taxon>
        <taxon>Pseudomonadota</taxon>
        <taxon>Betaproteobacteria</taxon>
        <taxon>Burkholderiales</taxon>
        <taxon>Burkholderiaceae</taxon>
        <taxon>Burkholderia</taxon>
        <taxon>Burkholderia cepacia complex</taxon>
    </lineage>
</organism>
<dbReference type="RefSeq" id="WP_196483699.1">
    <property type="nucleotide sequence ID" value="NZ_CADFEW010000008.1"/>
</dbReference>
<accession>A0ABS1B574</accession>
<reference evidence="1 2" key="1">
    <citation type="submission" date="2020-11" db="EMBL/GenBank/DDBJ databases">
        <title>Enhanced detection system for hospital associated transmission using whole genome sequencing surveillance.</title>
        <authorList>
            <person name="Harrison L.H."/>
            <person name="Van Tyne D."/>
            <person name="Marsh J.W."/>
            <person name="Griffith M.P."/>
            <person name="Snyder D.J."/>
            <person name="Cooper V.S."/>
            <person name="Mustapha M."/>
        </authorList>
    </citation>
    <scope>NUCLEOTIDE SEQUENCE [LARGE SCALE GENOMIC DNA]</scope>
    <source>
        <strain evidence="1 2">BC00020</strain>
    </source>
</reference>
<sequence>MARAHAIGGTVATMERLKPNVVKVPNICQRFKIPYLDLECFLESEGWEF</sequence>
<keyword evidence="2" id="KW-1185">Reference proteome</keyword>
<comment type="caution">
    <text evidence="1">The sequence shown here is derived from an EMBL/GenBank/DDBJ whole genome shotgun (WGS) entry which is preliminary data.</text>
</comment>
<gene>
    <name evidence="1" type="ORF">I5589_31090</name>
</gene>
<proteinExistence type="predicted"/>
<evidence type="ECO:0000313" key="2">
    <source>
        <dbReference type="Proteomes" id="UP000808215"/>
    </source>
</evidence>
<name>A0ABS1B574_BURVI</name>